<evidence type="ECO:0000256" key="3">
    <source>
        <dbReference type="ARBA" id="ARBA00022989"/>
    </source>
</evidence>
<evidence type="ECO:0000256" key="5">
    <source>
        <dbReference type="SAM" id="MobiDB-lite"/>
    </source>
</evidence>
<dbReference type="AlphaFoldDB" id="A0A8H3H897"/>
<feature type="transmembrane region" description="Helical" evidence="6">
    <location>
        <begin position="405"/>
        <end position="425"/>
    </location>
</feature>
<feature type="transmembrane region" description="Helical" evidence="6">
    <location>
        <begin position="445"/>
        <end position="467"/>
    </location>
</feature>
<feature type="region of interest" description="Disordered" evidence="5">
    <location>
        <begin position="1"/>
        <end position="78"/>
    </location>
</feature>
<dbReference type="GO" id="GO:0015165">
    <property type="term" value="F:pyrimidine nucleotide-sugar transmembrane transporter activity"/>
    <property type="evidence" value="ECO:0007669"/>
    <property type="project" value="InterPro"/>
</dbReference>
<evidence type="ECO:0000313" key="7">
    <source>
        <dbReference type="EMBL" id="CAE6492487.1"/>
    </source>
</evidence>
<sequence>MVSSVNLCGSPASPDTDLHRRQPNSLAHQSSNLSLNALYQRTTPPPSSTLLAPYPSEKGHMNGASKPPGPNGLLPSAPIAPKDVDTTPRFLGMPLKYVSLVTLAVQNAALTIIMHYSRVSTPANRTYSAASAVLLNELLKGSISLLIALFRVDDQTPKTSRPEVISLMPGAGDLDDDSPTTPMIKAKAQGRGYLSHRSTGSGSIRGVLSSQLRKSTSLLTRLWCKFRRLGREVFSPDCWKLSIPAILYVIQNNLQFVAASNLDVATFQNNLQFVAASNLDVATFQVTYQMKILTTAAFSVMLLRKRLSKAKWAALFFLALGVGIVQIQSTAPKHDAPAPAGDNVDPVVKAAAETVSARAHEVIGQAKHVMNPLKGFAAVSAACVTSGLAGVYFEMVLKGSQADLWVRNVQLSLFSLLPALVPIIFNNNSAASDGRSFPFSLFANFSGWAWATVLTQVFGGLITAVVIKYSDNIMKGFATSLSIVLSFLASVALFDFRITLAFLVGSSTVLAATWMYNQADMKTPNPAKIAVASGTRDTTNHNGASSDFPPGSPVADDAPILGQTLKKKSSTAFPSPRNIAQVLGFSSTDNLAPVSLTPDDAMGANPYSYSPSLRAGSISGTHTPLNNSSRSGIATPANWSRPPSRASSVRPALNLSVPGSGALTPDSGSGR</sequence>
<protein>
    <recommendedName>
        <fullName evidence="9">UDP-galactose transporter</fullName>
    </recommendedName>
</protein>
<dbReference type="SUPFAM" id="SSF103481">
    <property type="entry name" value="Multidrug resistance efflux transporter EmrE"/>
    <property type="match status" value="1"/>
</dbReference>
<keyword evidence="4 6" id="KW-0472">Membrane</keyword>
<feature type="region of interest" description="Disordered" evidence="5">
    <location>
        <begin position="618"/>
        <end position="671"/>
    </location>
</feature>
<dbReference type="InterPro" id="IPR007271">
    <property type="entry name" value="Nuc_sug_transpt"/>
</dbReference>
<evidence type="ECO:0000256" key="2">
    <source>
        <dbReference type="ARBA" id="ARBA00022692"/>
    </source>
</evidence>
<name>A0A8H3H897_9AGAM</name>
<evidence type="ECO:0008006" key="9">
    <source>
        <dbReference type="Google" id="ProtNLM"/>
    </source>
</evidence>
<evidence type="ECO:0000313" key="8">
    <source>
        <dbReference type="Proteomes" id="UP000663861"/>
    </source>
</evidence>
<evidence type="ECO:0000256" key="6">
    <source>
        <dbReference type="SAM" id="Phobius"/>
    </source>
</evidence>
<accession>A0A8H3H897</accession>
<evidence type="ECO:0000256" key="4">
    <source>
        <dbReference type="ARBA" id="ARBA00023136"/>
    </source>
</evidence>
<comment type="caution">
    <text evidence="7">The sequence shown here is derived from an EMBL/GenBank/DDBJ whole genome shotgun (WGS) entry which is preliminary data.</text>
</comment>
<organism evidence="7 8">
    <name type="scientific">Rhizoctonia solani</name>
    <dbReference type="NCBI Taxonomy" id="456999"/>
    <lineage>
        <taxon>Eukaryota</taxon>
        <taxon>Fungi</taxon>
        <taxon>Dikarya</taxon>
        <taxon>Basidiomycota</taxon>
        <taxon>Agaricomycotina</taxon>
        <taxon>Agaricomycetes</taxon>
        <taxon>Cantharellales</taxon>
        <taxon>Ceratobasidiaceae</taxon>
        <taxon>Rhizoctonia</taxon>
    </lineage>
</organism>
<gene>
    <name evidence="7" type="ORF">RDB_LOCUS113344</name>
</gene>
<comment type="subcellular location">
    <subcellularLocation>
        <location evidence="1">Membrane</location>
        <topology evidence="1">Multi-pass membrane protein</topology>
    </subcellularLocation>
</comment>
<feature type="compositionally biased region" description="Polar residues" evidence="5">
    <location>
        <begin position="618"/>
        <end position="632"/>
    </location>
</feature>
<dbReference type="GO" id="GO:0000139">
    <property type="term" value="C:Golgi membrane"/>
    <property type="evidence" value="ECO:0007669"/>
    <property type="project" value="InterPro"/>
</dbReference>
<feature type="transmembrane region" description="Helical" evidence="6">
    <location>
        <begin position="375"/>
        <end position="393"/>
    </location>
</feature>
<feature type="compositionally biased region" description="Polar residues" evidence="5">
    <location>
        <begin position="23"/>
        <end position="41"/>
    </location>
</feature>
<proteinExistence type="predicted"/>
<feature type="transmembrane region" description="Helical" evidence="6">
    <location>
        <begin position="312"/>
        <end position="329"/>
    </location>
</feature>
<keyword evidence="3 6" id="KW-1133">Transmembrane helix</keyword>
<feature type="transmembrane region" description="Helical" evidence="6">
    <location>
        <begin position="476"/>
        <end position="494"/>
    </location>
</feature>
<evidence type="ECO:0000256" key="1">
    <source>
        <dbReference type="ARBA" id="ARBA00004141"/>
    </source>
</evidence>
<dbReference type="Proteomes" id="UP000663861">
    <property type="component" value="Unassembled WGS sequence"/>
</dbReference>
<dbReference type="EMBL" id="CAJMWY010002647">
    <property type="protein sequence ID" value="CAE6492487.1"/>
    <property type="molecule type" value="Genomic_DNA"/>
</dbReference>
<dbReference type="PANTHER" id="PTHR10231">
    <property type="entry name" value="NUCLEOTIDE-SUGAR TRANSMEMBRANE TRANSPORTER"/>
    <property type="match status" value="1"/>
</dbReference>
<feature type="compositionally biased region" description="Low complexity" evidence="5">
    <location>
        <begin position="640"/>
        <end position="652"/>
    </location>
</feature>
<feature type="transmembrane region" description="Helical" evidence="6">
    <location>
        <begin position="500"/>
        <end position="517"/>
    </location>
</feature>
<keyword evidence="2 6" id="KW-0812">Transmembrane</keyword>
<dbReference type="Pfam" id="PF04142">
    <property type="entry name" value="Nuc_sug_transp"/>
    <property type="match status" value="2"/>
</dbReference>
<dbReference type="NCBIfam" id="TIGR00803">
    <property type="entry name" value="nst"/>
    <property type="match status" value="2"/>
</dbReference>
<dbReference type="InterPro" id="IPR037185">
    <property type="entry name" value="EmrE-like"/>
</dbReference>
<reference evidence="7" key="1">
    <citation type="submission" date="2021-01" db="EMBL/GenBank/DDBJ databases">
        <authorList>
            <person name="Kaushik A."/>
        </authorList>
    </citation>
    <scope>NUCLEOTIDE SEQUENCE</scope>
    <source>
        <strain evidence="7">AG4-RS23</strain>
    </source>
</reference>